<dbReference type="PANTHER" id="PTHR36792">
    <property type="entry name" value="EXPRESSED PROTEIN"/>
    <property type="match status" value="1"/>
</dbReference>
<dbReference type="Gene3D" id="1.25.40.10">
    <property type="entry name" value="Tetratricopeptide repeat domain"/>
    <property type="match status" value="1"/>
</dbReference>
<dbReference type="AlphaFoldDB" id="A0A0A9DJX2"/>
<name>A0A0A9DJX2_ARUDO</name>
<feature type="region of interest" description="Disordered" evidence="1">
    <location>
        <begin position="81"/>
        <end position="103"/>
    </location>
</feature>
<dbReference type="PANTHER" id="PTHR36792:SF16">
    <property type="entry name" value="OS05G0342900 PROTEIN"/>
    <property type="match status" value="1"/>
</dbReference>
<feature type="compositionally biased region" description="Acidic residues" evidence="1">
    <location>
        <begin position="92"/>
        <end position="103"/>
    </location>
</feature>
<protein>
    <submittedName>
        <fullName evidence="2">Uncharacterized protein</fullName>
    </submittedName>
</protein>
<accession>A0A0A9DJX2</accession>
<reference evidence="2" key="1">
    <citation type="submission" date="2014-09" db="EMBL/GenBank/DDBJ databases">
        <authorList>
            <person name="Magalhaes I.L.F."/>
            <person name="Oliveira U."/>
            <person name="Santos F.R."/>
            <person name="Vidigal T.H.D.A."/>
            <person name="Brescovit A.D."/>
            <person name="Santos A.J."/>
        </authorList>
    </citation>
    <scope>NUCLEOTIDE SEQUENCE</scope>
    <source>
        <tissue evidence="2">Shoot tissue taken approximately 20 cm above the soil surface</tissue>
    </source>
</reference>
<evidence type="ECO:0000313" key="2">
    <source>
        <dbReference type="EMBL" id="JAD84057.1"/>
    </source>
</evidence>
<organism evidence="2">
    <name type="scientific">Arundo donax</name>
    <name type="common">Giant reed</name>
    <name type="synonym">Donax arundinaceus</name>
    <dbReference type="NCBI Taxonomy" id="35708"/>
    <lineage>
        <taxon>Eukaryota</taxon>
        <taxon>Viridiplantae</taxon>
        <taxon>Streptophyta</taxon>
        <taxon>Embryophyta</taxon>
        <taxon>Tracheophyta</taxon>
        <taxon>Spermatophyta</taxon>
        <taxon>Magnoliopsida</taxon>
        <taxon>Liliopsida</taxon>
        <taxon>Poales</taxon>
        <taxon>Poaceae</taxon>
        <taxon>PACMAD clade</taxon>
        <taxon>Arundinoideae</taxon>
        <taxon>Arundineae</taxon>
        <taxon>Arundo</taxon>
    </lineage>
</organism>
<proteinExistence type="predicted"/>
<dbReference type="EMBL" id="GBRH01213838">
    <property type="protein sequence ID" value="JAD84057.1"/>
    <property type="molecule type" value="Transcribed_RNA"/>
</dbReference>
<evidence type="ECO:0000256" key="1">
    <source>
        <dbReference type="SAM" id="MobiDB-lite"/>
    </source>
</evidence>
<dbReference type="InterPro" id="IPR011990">
    <property type="entry name" value="TPR-like_helical_dom_sf"/>
</dbReference>
<sequence length="103" mass="11516">MDAVNGAVEGGERKPLSEVVGDCVQRWFQDAFKEARRGDTAMMVLVSQMYHSGYGVPKNEHKGRVWMERASRFRSSAWKVGTKRPGYNASDSDSDEADDDANQ</sequence>
<reference evidence="2" key="2">
    <citation type="journal article" date="2015" name="Data Brief">
        <title>Shoot transcriptome of the giant reed, Arundo donax.</title>
        <authorList>
            <person name="Barrero R.A."/>
            <person name="Guerrero F.D."/>
            <person name="Moolhuijzen P."/>
            <person name="Goolsby J.A."/>
            <person name="Tidwell J."/>
            <person name="Bellgard S.E."/>
            <person name="Bellgard M.I."/>
        </authorList>
    </citation>
    <scope>NUCLEOTIDE SEQUENCE</scope>
    <source>
        <tissue evidence="2">Shoot tissue taken approximately 20 cm above the soil surface</tissue>
    </source>
</reference>